<keyword evidence="1" id="KW-0732">Signal</keyword>
<proteinExistence type="predicted"/>
<dbReference type="AlphaFoldDB" id="A1BIE8"/>
<organism evidence="2 3">
    <name type="scientific">Chlorobium phaeobacteroides (strain DSM 266 / SMG 266 / 2430)</name>
    <dbReference type="NCBI Taxonomy" id="290317"/>
    <lineage>
        <taxon>Bacteria</taxon>
        <taxon>Pseudomonadati</taxon>
        <taxon>Chlorobiota</taxon>
        <taxon>Chlorobiia</taxon>
        <taxon>Chlorobiales</taxon>
        <taxon>Chlorobiaceae</taxon>
        <taxon>Chlorobium/Pelodictyon group</taxon>
        <taxon>Chlorobium</taxon>
    </lineage>
</organism>
<reference evidence="2 3" key="1">
    <citation type="submission" date="2006-12" db="EMBL/GenBank/DDBJ databases">
        <title>Complete sequence of Chlorobium phaeobacteroides DSM 266.</title>
        <authorList>
            <consortium name="US DOE Joint Genome Institute"/>
            <person name="Copeland A."/>
            <person name="Lucas S."/>
            <person name="Lapidus A."/>
            <person name="Barry K."/>
            <person name="Detter J.C."/>
            <person name="Glavina del Rio T."/>
            <person name="Hammon N."/>
            <person name="Israni S."/>
            <person name="Pitluck S."/>
            <person name="Goltsman E."/>
            <person name="Schmutz J."/>
            <person name="Larimer F."/>
            <person name="Land M."/>
            <person name="Hauser L."/>
            <person name="Mikhailova N."/>
            <person name="Li T."/>
            <person name="Overmann J."/>
            <person name="Bryant D.A."/>
            <person name="Richardson P."/>
        </authorList>
    </citation>
    <scope>NUCLEOTIDE SEQUENCE [LARGE SCALE GENOMIC DNA]</scope>
    <source>
        <strain evidence="2 3">DSM 266</strain>
    </source>
</reference>
<keyword evidence="3" id="KW-1185">Reference proteome</keyword>
<dbReference type="EMBL" id="CP000492">
    <property type="protein sequence ID" value="ABL66175.1"/>
    <property type="molecule type" value="Genomic_DNA"/>
</dbReference>
<dbReference type="STRING" id="290317.Cpha266_2170"/>
<dbReference type="RefSeq" id="WP_011745974.1">
    <property type="nucleotide sequence ID" value="NC_008639.1"/>
</dbReference>
<protein>
    <submittedName>
        <fullName evidence="2">Uncharacterized protein</fullName>
    </submittedName>
</protein>
<dbReference type="KEGG" id="cph:Cpha266_2170"/>
<name>A1BIE8_CHLPD</name>
<evidence type="ECO:0000313" key="2">
    <source>
        <dbReference type="EMBL" id="ABL66175.1"/>
    </source>
</evidence>
<evidence type="ECO:0000313" key="3">
    <source>
        <dbReference type="Proteomes" id="UP000008701"/>
    </source>
</evidence>
<gene>
    <name evidence="2" type="ordered locus">Cpha266_2170</name>
</gene>
<evidence type="ECO:0000256" key="1">
    <source>
        <dbReference type="SAM" id="SignalP"/>
    </source>
</evidence>
<dbReference type="Proteomes" id="UP000008701">
    <property type="component" value="Chromosome"/>
</dbReference>
<dbReference type="HOGENOM" id="CLU_2951875_0_0_10"/>
<sequence precursor="true">MKKSLVLAAAGIAGVLLCTPKSNAQADLNLHLNIGGSPAVVVDRSPDFIYLDDYGLAVS</sequence>
<feature type="signal peptide" evidence="1">
    <location>
        <begin position="1"/>
        <end position="24"/>
    </location>
</feature>
<accession>A1BIE8</accession>
<feature type="chain" id="PRO_5002632614" evidence="1">
    <location>
        <begin position="25"/>
        <end position="59"/>
    </location>
</feature>